<dbReference type="AlphaFoldDB" id="A0A9Q1FKF9"/>
<name>A0A9Q1FKF9_SYNKA</name>
<dbReference type="Proteomes" id="UP001152622">
    <property type="component" value="Chromosome 5"/>
</dbReference>
<reference evidence="1" key="1">
    <citation type="journal article" date="2023" name="Science">
        <title>Genome structures resolve the early diversification of teleost fishes.</title>
        <authorList>
            <person name="Parey E."/>
            <person name="Louis A."/>
            <person name="Montfort J."/>
            <person name="Bouchez O."/>
            <person name="Roques C."/>
            <person name="Iampietro C."/>
            <person name="Lluch J."/>
            <person name="Castinel A."/>
            <person name="Donnadieu C."/>
            <person name="Desvignes T."/>
            <person name="Floi Bucao C."/>
            <person name="Jouanno E."/>
            <person name="Wen M."/>
            <person name="Mejri S."/>
            <person name="Dirks R."/>
            <person name="Jansen H."/>
            <person name="Henkel C."/>
            <person name="Chen W.J."/>
            <person name="Zahm M."/>
            <person name="Cabau C."/>
            <person name="Klopp C."/>
            <person name="Thompson A.W."/>
            <person name="Robinson-Rechavi M."/>
            <person name="Braasch I."/>
            <person name="Lecointre G."/>
            <person name="Bobe J."/>
            <person name="Postlethwait J.H."/>
            <person name="Berthelot C."/>
            <person name="Roest Crollius H."/>
            <person name="Guiguen Y."/>
        </authorList>
    </citation>
    <scope>NUCLEOTIDE SEQUENCE</scope>
    <source>
        <strain evidence="1">WJC10195</strain>
    </source>
</reference>
<evidence type="ECO:0000313" key="1">
    <source>
        <dbReference type="EMBL" id="KAJ8360521.1"/>
    </source>
</evidence>
<protein>
    <submittedName>
        <fullName evidence="1">Uncharacterized protein</fullName>
    </submittedName>
</protein>
<organism evidence="1 2">
    <name type="scientific">Synaphobranchus kaupii</name>
    <name type="common">Kaup's arrowtooth eel</name>
    <dbReference type="NCBI Taxonomy" id="118154"/>
    <lineage>
        <taxon>Eukaryota</taxon>
        <taxon>Metazoa</taxon>
        <taxon>Chordata</taxon>
        <taxon>Craniata</taxon>
        <taxon>Vertebrata</taxon>
        <taxon>Euteleostomi</taxon>
        <taxon>Actinopterygii</taxon>
        <taxon>Neopterygii</taxon>
        <taxon>Teleostei</taxon>
        <taxon>Anguilliformes</taxon>
        <taxon>Synaphobranchidae</taxon>
        <taxon>Synaphobranchus</taxon>
    </lineage>
</organism>
<evidence type="ECO:0000313" key="2">
    <source>
        <dbReference type="Proteomes" id="UP001152622"/>
    </source>
</evidence>
<dbReference type="EMBL" id="JAINUF010000005">
    <property type="protein sequence ID" value="KAJ8360521.1"/>
    <property type="molecule type" value="Genomic_DNA"/>
</dbReference>
<proteinExistence type="predicted"/>
<accession>A0A9Q1FKF9</accession>
<keyword evidence="2" id="KW-1185">Reference proteome</keyword>
<gene>
    <name evidence="1" type="ORF">SKAU_G00170460</name>
</gene>
<comment type="caution">
    <text evidence="1">The sequence shown here is derived from an EMBL/GenBank/DDBJ whole genome shotgun (WGS) entry which is preliminary data.</text>
</comment>
<sequence>MGRATQPLCSVYKPRHNEPDLGFHTSRRHGPALRPVSVPAFHCWDSVGPVWNAKSFRNPLCRIVGLGHRWVLICGFDGLGPGGGIGLVPVVGSSIVLLMMDLHLF</sequence>